<name>A0A1D8ISR4_9GAMM</name>
<proteinExistence type="predicted"/>
<evidence type="ECO:0000256" key="1">
    <source>
        <dbReference type="SAM" id="MobiDB-lite"/>
    </source>
</evidence>
<reference evidence="3" key="1">
    <citation type="submission" date="2016-09" db="EMBL/GenBank/DDBJ databases">
        <title>Acidihalobacter prosperus F5.</title>
        <authorList>
            <person name="Khaleque H.N."/>
            <person name="Ramsay J.P."/>
            <person name="Kaksonen A.H."/>
            <person name="Boxall N.J."/>
            <person name="Watkin E.L.J."/>
        </authorList>
    </citation>
    <scope>NUCLEOTIDE SEQUENCE [LARGE SCALE GENOMIC DNA]</scope>
    <source>
        <strain evidence="3">F5</strain>
    </source>
</reference>
<keyword evidence="3" id="KW-1185">Reference proteome</keyword>
<dbReference type="KEGG" id="aprs:BI364_04815"/>
<feature type="region of interest" description="Disordered" evidence="1">
    <location>
        <begin position="1"/>
        <end position="21"/>
    </location>
</feature>
<dbReference type="AlphaFoldDB" id="A0A1D8ISR4"/>
<dbReference type="Gene3D" id="1.20.120.10">
    <property type="entry name" value="Cytochrome c/b562"/>
    <property type="match status" value="1"/>
</dbReference>
<dbReference type="InterPro" id="IPR010980">
    <property type="entry name" value="Cyt_c/b562"/>
</dbReference>
<dbReference type="SUPFAM" id="SSF47175">
    <property type="entry name" value="Cytochromes"/>
    <property type="match status" value="1"/>
</dbReference>
<dbReference type="GO" id="GO:0009055">
    <property type="term" value="F:electron transfer activity"/>
    <property type="evidence" value="ECO:0007669"/>
    <property type="project" value="InterPro"/>
</dbReference>
<protein>
    <recommendedName>
        <fullName evidence="4">Cytochrome C</fullName>
    </recommendedName>
</protein>
<evidence type="ECO:0000313" key="3">
    <source>
        <dbReference type="Proteomes" id="UP000095401"/>
    </source>
</evidence>
<dbReference type="GO" id="GO:0022900">
    <property type="term" value="P:electron transport chain"/>
    <property type="evidence" value="ECO:0007669"/>
    <property type="project" value="InterPro"/>
</dbReference>
<evidence type="ECO:0008006" key="4">
    <source>
        <dbReference type="Google" id="ProtNLM"/>
    </source>
</evidence>
<sequence length="142" mass="15537">MTASYAHASPQIPPAHPAKPDSRIEVMFPPMLKRQTLSTMRMHLQGVAEIQQELANGRFEKAAEIATAALGMSSMHGHQMAEEAKYMPHGMMKLGALMHQRAAEFAISAQDAAATGNLKPPLRVLSRMIETCVACHSAYRLQ</sequence>
<gene>
    <name evidence="2" type="ORF">BI364_04815</name>
</gene>
<dbReference type="EMBL" id="CP017415">
    <property type="protein sequence ID" value="AOU99550.1"/>
    <property type="molecule type" value="Genomic_DNA"/>
</dbReference>
<dbReference type="Proteomes" id="UP000095401">
    <property type="component" value="Chromosome"/>
</dbReference>
<dbReference type="GO" id="GO:0005506">
    <property type="term" value="F:iron ion binding"/>
    <property type="evidence" value="ECO:0007669"/>
    <property type="project" value="InterPro"/>
</dbReference>
<organism evidence="2 3">
    <name type="scientific">Acidihalobacter yilgarnensis</name>
    <dbReference type="NCBI Taxonomy" id="2819280"/>
    <lineage>
        <taxon>Bacteria</taxon>
        <taxon>Pseudomonadati</taxon>
        <taxon>Pseudomonadota</taxon>
        <taxon>Gammaproteobacteria</taxon>
        <taxon>Chromatiales</taxon>
        <taxon>Ectothiorhodospiraceae</taxon>
        <taxon>Acidihalobacter</taxon>
    </lineage>
</organism>
<evidence type="ECO:0000313" key="2">
    <source>
        <dbReference type="EMBL" id="AOU99550.1"/>
    </source>
</evidence>
<accession>A0A1D8ISR4</accession>
<dbReference type="GO" id="GO:0020037">
    <property type="term" value="F:heme binding"/>
    <property type="evidence" value="ECO:0007669"/>
    <property type="project" value="InterPro"/>
</dbReference>